<keyword evidence="3" id="KW-1185">Reference proteome</keyword>
<evidence type="ECO:0000313" key="2">
    <source>
        <dbReference type="EMBL" id="KAA1075754.1"/>
    </source>
</evidence>
<dbReference type="EMBL" id="VSWC01000148">
    <property type="protein sequence ID" value="KAA1075754.1"/>
    <property type="molecule type" value="Genomic_DNA"/>
</dbReference>
<dbReference type="Proteomes" id="UP000324748">
    <property type="component" value="Unassembled WGS sequence"/>
</dbReference>
<reference evidence="2 3" key="1">
    <citation type="submission" date="2019-05" db="EMBL/GenBank/DDBJ databases">
        <title>Emergence of the Ug99 lineage of the wheat stem rust pathogen through somatic hybridization.</title>
        <authorList>
            <person name="Li F."/>
            <person name="Upadhyaya N.M."/>
            <person name="Sperschneider J."/>
            <person name="Matny O."/>
            <person name="Nguyen-Phuc H."/>
            <person name="Mago R."/>
            <person name="Raley C."/>
            <person name="Miller M.E."/>
            <person name="Silverstein K.A.T."/>
            <person name="Henningsen E."/>
            <person name="Hirsch C.D."/>
            <person name="Visser B."/>
            <person name="Pretorius Z.A."/>
            <person name="Steffenson B.J."/>
            <person name="Schwessinger B."/>
            <person name="Dodds P.N."/>
            <person name="Figueroa M."/>
        </authorList>
    </citation>
    <scope>NUCLEOTIDE SEQUENCE [LARGE SCALE GENOMIC DNA]</scope>
    <source>
        <strain evidence="2">21-0</strain>
    </source>
</reference>
<feature type="region of interest" description="Disordered" evidence="1">
    <location>
        <begin position="41"/>
        <end position="69"/>
    </location>
</feature>
<dbReference type="OrthoDB" id="541052at2759"/>
<feature type="non-terminal residue" evidence="2">
    <location>
        <position position="1"/>
    </location>
</feature>
<evidence type="ECO:0000256" key="1">
    <source>
        <dbReference type="SAM" id="MobiDB-lite"/>
    </source>
</evidence>
<sequence length="69" mass="7773">KIAENGRDWKLRTLATRGHGGETLEVYLFRLLIEWARILDPQSSSPSPSPSPITIIRPYNQNIKNTPSA</sequence>
<name>A0A5B0MI65_PUCGR</name>
<organism evidence="2 3">
    <name type="scientific">Puccinia graminis f. sp. tritici</name>
    <dbReference type="NCBI Taxonomy" id="56615"/>
    <lineage>
        <taxon>Eukaryota</taxon>
        <taxon>Fungi</taxon>
        <taxon>Dikarya</taxon>
        <taxon>Basidiomycota</taxon>
        <taxon>Pucciniomycotina</taxon>
        <taxon>Pucciniomycetes</taxon>
        <taxon>Pucciniales</taxon>
        <taxon>Pucciniaceae</taxon>
        <taxon>Puccinia</taxon>
    </lineage>
</organism>
<comment type="caution">
    <text evidence="2">The sequence shown here is derived from an EMBL/GenBank/DDBJ whole genome shotgun (WGS) entry which is preliminary data.</text>
</comment>
<dbReference type="AlphaFoldDB" id="A0A5B0MI65"/>
<gene>
    <name evidence="2" type="ORF">PGT21_001027</name>
</gene>
<protein>
    <submittedName>
        <fullName evidence="2">Uncharacterized protein</fullName>
    </submittedName>
</protein>
<proteinExistence type="predicted"/>
<feature type="compositionally biased region" description="Polar residues" evidence="1">
    <location>
        <begin position="59"/>
        <end position="69"/>
    </location>
</feature>
<accession>A0A5B0MI65</accession>
<evidence type="ECO:0000313" key="3">
    <source>
        <dbReference type="Proteomes" id="UP000324748"/>
    </source>
</evidence>